<gene>
    <name evidence="4" type="ORF">HDA36_000862</name>
</gene>
<dbReference type="GO" id="GO:0016020">
    <property type="term" value="C:membrane"/>
    <property type="evidence" value="ECO:0007669"/>
    <property type="project" value="TreeGrafter"/>
</dbReference>
<keyword evidence="1" id="KW-0378">Hydrolase</keyword>
<reference evidence="4 5" key="1">
    <citation type="submission" date="2020-08" db="EMBL/GenBank/DDBJ databases">
        <title>Sequencing the genomes of 1000 actinobacteria strains.</title>
        <authorList>
            <person name="Klenk H.-P."/>
        </authorList>
    </citation>
    <scope>NUCLEOTIDE SEQUENCE [LARGE SCALE GENOMIC DNA]</scope>
    <source>
        <strain evidence="4 5">DSM 44551</strain>
    </source>
</reference>
<name>A0A7W8VCC3_9ACTN</name>
<dbReference type="PRINTS" id="PR00412">
    <property type="entry name" value="EPOXHYDRLASE"/>
</dbReference>
<dbReference type="EMBL" id="JACHDB010000001">
    <property type="protein sequence ID" value="MBB5430778.1"/>
    <property type="molecule type" value="Genomic_DNA"/>
</dbReference>
<dbReference type="PRINTS" id="PR00111">
    <property type="entry name" value="ABHYDROLASE"/>
</dbReference>
<dbReference type="RefSeq" id="WP_184388893.1">
    <property type="nucleotide sequence ID" value="NZ_BAAAJD010000139.1"/>
</dbReference>
<dbReference type="GO" id="GO:0016787">
    <property type="term" value="F:hydrolase activity"/>
    <property type="evidence" value="ECO:0007669"/>
    <property type="project" value="UniProtKB-KW"/>
</dbReference>
<dbReference type="PANTHER" id="PTHR43798">
    <property type="entry name" value="MONOACYLGLYCEROL LIPASE"/>
    <property type="match status" value="1"/>
</dbReference>
<dbReference type="InterPro" id="IPR029058">
    <property type="entry name" value="AB_hydrolase_fold"/>
</dbReference>
<evidence type="ECO:0000256" key="1">
    <source>
        <dbReference type="ARBA" id="ARBA00022801"/>
    </source>
</evidence>
<dbReference type="InterPro" id="IPR000639">
    <property type="entry name" value="Epox_hydrolase-like"/>
</dbReference>
<dbReference type="PANTHER" id="PTHR43798:SF31">
    <property type="entry name" value="AB HYDROLASE SUPERFAMILY PROTEIN YCLE"/>
    <property type="match status" value="1"/>
</dbReference>
<feature type="region of interest" description="Disordered" evidence="2">
    <location>
        <begin position="1"/>
        <end position="26"/>
    </location>
</feature>
<dbReference type="SUPFAM" id="SSF53474">
    <property type="entry name" value="alpha/beta-Hydrolases"/>
    <property type="match status" value="1"/>
</dbReference>
<dbReference type="Gene3D" id="3.40.50.1820">
    <property type="entry name" value="alpha/beta hydrolase"/>
    <property type="match status" value="1"/>
</dbReference>
<evidence type="ECO:0000313" key="4">
    <source>
        <dbReference type="EMBL" id="MBB5430778.1"/>
    </source>
</evidence>
<dbReference type="InterPro" id="IPR050266">
    <property type="entry name" value="AB_hydrolase_sf"/>
</dbReference>
<feature type="domain" description="AB hydrolase-1" evidence="3">
    <location>
        <begin position="27"/>
        <end position="257"/>
    </location>
</feature>
<dbReference type="InterPro" id="IPR000073">
    <property type="entry name" value="AB_hydrolase_1"/>
</dbReference>
<evidence type="ECO:0000256" key="2">
    <source>
        <dbReference type="SAM" id="MobiDB-lite"/>
    </source>
</evidence>
<dbReference type="Proteomes" id="UP000572635">
    <property type="component" value="Unassembled WGS sequence"/>
</dbReference>
<dbReference type="Pfam" id="PF00561">
    <property type="entry name" value="Abhydrolase_1"/>
    <property type="match status" value="1"/>
</dbReference>
<proteinExistence type="predicted"/>
<sequence>MPTASLRGITVAYDDSGPHPDHPQDAPPVLLIHGHPFDRTMWRPQAEQLAAAGHRVIVPDLRGYGESTVRGGTCPLAKFARDAAALLDLLDVPGAVVGGLSMGGQIAMEFHRLFPERVRGLVLAATSAPAETAEGRVRRAAMADRLLAEGMAGYAEEVLDSMVSARTRRDRPQVAEHVRRMMLAAPPEGAAAALRGRARRPNYRPSLRKVAVPTLVVAGTEDPFTPLPDALLIWDLVPGARLAVVQGAAHLPNLERPEDVTPRLEALIGEAAAHHAAENGTITP</sequence>
<accession>A0A7W8VCC3</accession>
<comment type="caution">
    <text evidence="4">The sequence shown here is derived from an EMBL/GenBank/DDBJ whole genome shotgun (WGS) entry which is preliminary data.</text>
</comment>
<dbReference type="AlphaFoldDB" id="A0A7W8VCC3"/>
<evidence type="ECO:0000313" key="5">
    <source>
        <dbReference type="Proteomes" id="UP000572635"/>
    </source>
</evidence>
<protein>
    <submittedName>
        <fullName evidence="4">Pimeloyl-ACP methyl ester carboxylesterase</fullName>
    </submittedName>
</protein>
<keyword evidence="5" id="KW-1185">Reference proteome</keyword>
<evidence type="ECO:0000259" key="3">
    <source>
        <dbReference type="Pfam" id="PF00561"/>
    </source>
</evidence>
<organism evidence="4 5">
    <name type="scientific">Nocardiopsis composta</name>
    <dbReference type="NCBI Taxonomy" id="157465"/>
    <lineage>
        <taxon>Bacteria</taxon>
        <taxon>Bacillati</taxon>
        <taxon>Actinomycetota</taxon>
        <taxon>Actinomycetes</taxon>
        <taxon>Streptosporangiales</taxon>
        <taxon>Nocardiopsidaceae</taxon>
        <taxon>Nocardiopsis</taxon>
    </lineage>
</organism>